<comment type="similarity">
    <text evidence="2">Belongs to the glycosyl hydrolase 18 family. Chitinase class II subfamily.</text>
</comment>
<dbReference type="SUPFAM" id="SSF51055">
    <property type="entry name" value="Carbohydrate binding domain"/>
    <property type="match status" value="1"/>
</dbReference>
<feature type="compositionally biased region" description="Polar residues" evidence="10">
    <location>
        <begin position="355"/>
        <end position="364"/>
    </location>
</feature>
<dbReference type="Gene3D" id="3.10.50.10">
    <property type="match status" value="1"/>
</dbReference>
<dbReference type="InterPro" id="IPR011583">
    <property type="entry name" value="Chitinase_II/V-like_cat"/>
</dbReference>
<accession>A0A545UDP6</accession>
<dbReference type="InterPro" id="IPR050314">
    <property type="entry name" value="Glycosyl_Hydrlase_18"/>
</dbReference>
<feature type="domain" description="PKD" evidence="12">
    <location>
        <begin position="337"/>
        <end position="418"/>
    </location>
</feature>
<dbReference type="Pfam" id="PF18911">
    <property type="entry name" value="PKD_4"/>
    <property type="match status" value="3"/>
</dbReference>
<evidence type="ECO:0000256" key="2">
    <source>
        <dbReference type="ARBA" id="ARBA00009121"/>
    </source>
</evidence>
<keyword evidence="6" id="KW-0119">Carbohydrate metabolism</keyword>
<dbReference type="PROSITE" id="PS01095">
    <property type="entry name" value="GH18_1"/>
    <property type="match status" value="1"/>
</dbReference>
<dbReference type="PROSITE" id="PS51910">
    <property type="entry name" value="GH18_2"/>
    <property type="match status" value="1"/>
</dbReference>
<dbReference type="InterPro" id="IPR022409">
    <property type="entry name" value="PKD/Chitinase_dom"/>
</dbReference>
<dbReference type="Gene3D" id="3.20.20.80">
    <property type="entry name" value="Glycosidases"/>
    <property type="match status" value="1"/>
</dbReference>
<evidence type="ECO:0000256" key="5">
    <source>
        <dbReference type="ARBA" id="ARBA00023024"/>
    </source>
</evidence>
<keyword evidence="4 9" id="KW-0378">Hydrolase</keyword>
<dbReference type="SMART" id="SM00495">
    <property type="entry name" value="ChtBD3"/>
    <property type="match status" value="2"/>
</dbReference>
<dbReference type="InterPro" id="IPR036573">
    <property type="entry name" value="CBM_sf_5/12"/>
</dbReference>
<dbReference type="CDD" id="cd06548">
    <property type="entry name" value="GH18_chitinase"/>
    <property type="match status" value="1"/>
</dbReference>
<keyword evidence="8" id="KW-0624">Polysaccharide degradation</keyword>
<evidence type="ECO:0000256" key="7">
    <source>
        <dbReference type="ARBA" id="ARBA00023295"/>
    </source>
</evidence>
<evidence type="ECO:0000256" key="8">
    <source>
        <dbReference type="ARBA" id="ARBA00023326"/>
    </source>
</evidence>
<feature type="domain" description="GH18" evidence="13">
    <location>
        <begin position="428"/>
        <end position="786"/>
    </location>
</feature>
<dbReference type="InterPro" id="IPR013783">
    <property type="entry name" value="Ig-like_fold"/>
</dbReference>
<dbReference type="RefSeq" id="WP_142893762.1">
    <property type="nucleotide sequence ID" value="NZ_ML660164.1"/>
</dbReference>
<evidence type="ECO:0000259" key="12">
    <source>
        <dbReference type="PROSITE" id="PS50093"/>
    </source>
</evidence>
<feature type="domain" description="PKD" evidence="12">
    <location>
        <begin position="92"/>
        <end position="180"/>
    </location>
</feature>
<dbReference type="SMART" id="SM00636">
    <property type="entry name" value="Glyco_18"/>
    <property type="match status" value="1"/>
</dbReference>
<dbReference type="Gene3D" id="2.60.40.10">
    <property type="entry name" value="Immunoglobulins"/>
    <property type="match status" value="3"/>
</dbReference>
<feature type="domain" description="PKD" evidence="12">
    <location>
        <begin position="248"/>
        <end position="336"/>
    </location>
</feature>
<dbReference type="InterPro" id="IPR017853">
    <property type="entry name" value="GH"/>
</dbReference>
<name>A0A545UDP6_9GAMM</name>
<feature type="region of interest" description="Disordered" evidence="10">
    <location>
        <begin position="314"/>
        <end position="364"/>
    </location>
</feature>
<dbReference type="InterPro" id="IPR029070">
    <property type="entry name" value="Chitinase_insertion_sf"/>
</dbReference>
<dbReference type="InterPro" id="IPR001579">
    <property type="entry name" value="Glyco_hydro_18_chit_AS"/>
</dbReference>
<dbReference type="EC" id="3.2.1.14" evidence="3"/>
<dbReference type="EMBL" id="VIKS01000007">
    <property type="protein sequence ID" value="TQV87584.1"/>
    <property type="molecule type" value="Genomic_DNA"/>
</dbReference>
<dbReference type="GO" id="GO:0030246">
    <property type="term" value="F:carbohydrate binding"/>
    <property type="evidence" value="ECO:0007669"/>
    <property type="project" value="InterPro"/>
</dbReference>
<dbReference type="GO" id="GO:0005576">
    <property type="term" value="C:extracellular region"/>
    <property type="evidence" value="ECO:0007669"/>
    <property type="project" value="InterPro"/>
</dbReference>
<evidence type="ECO:0000313" key="15">
    <source>
        <dbReference type="Proteomes" id="UP000315439"/>
    </source>
</evidence>
<evidence type="ECO:0000256" key="10">
    <source>
        <dbReference type="SAM" id="MobiDB-lite"/>
    </source>
</evidence>
<dbReference type="InterPro" id="IPR001223">
    <property type="entry name" value="Glyco_hydro18_cat"/>
</dbReference>
<dbReference type="SMART" id="SM00089">
    <property type="entry name" value="PKD"/>
    <property type="match status" value="3"/>
</dbReference>
<feature type="signal peptide" evidence="11">
    <location>
        <begin position="1"/>
        <end position="23"/>
    </location>
</feature>
<evidence type="ECO:0000259" key="13">
    <source>
        <dbReference type="PROSITE" id="PS51910"/>
    </source>
</evidence>
<dbReference type="GO" id="GO:0008061">
    <property type="term" value="F:chitin binding"/>
    <property type="evidence" value="ECO:0007669"/>
    <property type="project" value="InterPro"/>
</dbReference>
<keyword evidence="7 9" id="KW-0326">Glycosidase</keyword>
<dbReference type="CDD" id="cd00146">
    <property type="entry name" value="PKD"/>
    <property type="match status" value="3"/>
</dbReference>
<dbReference type="GO" id="GO:0000272">
    <property type="term" value="P:polysaccharide catabolic process"/>
    <property type="evidence" value="ECO:0007669"/>
    <property type="project" value="UniProtKB-KW"/>
</dbReference>
<keyword evidence="11" id="KW-0732">Signal</keyword>
<dbReference type="Gene3D" id="2.10.10.20">
    <property type="entry name" value="Carbohydrate-binding module superfamily 5/12"/>
    <property type="match status" value="1"/>
</dbReference>
<dbReference type="OrthoDB" id="9775889at2"/>
<organism evidence="14 15">
    <name type="scientific">Aliikangiella coralliicola</name>
    <dbReference type="NCBI Taxonomy" id="2592383"/>
    <lineage>
        <taxon>Bacteria</taxon>
        <taxon>Pseudomonadati</taxon>
        <taxon>Pseudomonadota</taxon>
        <taxon>Gammaproteobacteria</taxon>
        <taxon>Oceanospirillales</taxon>
        <taxon>Pleioneaceae</taxon>
        <taxon>Aliikangiella</taxon>
    </lineage>
</organism>
<protein>
    <recommendedName>
        <fullName evidence="3">chitinase</fullName>
        <ecNumber evidence="3">3.2.1.14</ecNumber>
    </recommendedName>
</protein>
<dbReference type="InterPro" id="IPR003610">
    <property type="entry name" value="CBM5/12"/>
</dbReference>
<dbReference type="GO" id="GO:0008843">
    <property type="term" value="F:endochitinase activity"/>
    <property type="evidence" value="ECO:0007669"/>
    <property type="project" value="UniProtKB-EC"/>
</dbReference>
<dbReference type="InterPro" id="IPR035986">
    <property type="entry name" value="PKD_dom_sf"/>
</dbReference>
<dbReference type="SUPFAM" id="SSF51445">
    <property type="entry name" value="(Trans)glycosidases"/>
    <property type="match status" value="1"/>
</dbReference>
<evidence type="ECO:0000256" key="3">
    <source>
        <dbReference type="ARBA" id="ARBA00012729"/>
    </source>
</evidence>
<evidence type="ECO:0000256" key="11">
    <source>
        <dbReference type="SAM" id="SignalP"/>
    </source>
</evidence>
<feature type="compositionally biased region" description="Polar residues" evidence="10">
    <location>
        <begin position="329"/>
        <end position="340"/>
    </location>
</feature>
<comment type="caution">
    <text evidence="14">The sequence shown here is derived from an EMBL/GenBank/DDBJ whole genome shotgun (WGS) entry which is preliminary data.</text>
</comment>
<dbReference type="PROSITE" id="PS50093">
    <property type="entry name" value="PKD"/>
    <property type="match status" value="3"/>
</dbReference>
<dbReference type="SUPFAM" id="SSF49299">
    <property type="entry name" value="PKD domain"/>
    <property type="match status" value="3"/>
</dbReference>
<evidence type="ECO:0000256" key="4">
    <source>
        <dbReference type="ARBA" id="ARBA00022801"/>
    </source>
</evidence>
<keyword evidence="5" id="KW-0146">Chitin degradation</keyword>
<sequence>MKINSKRLFFVGGALFFFHSVLAQPAYAIDCSNLPEWNSSNIYTGGDQVQQSNKGYEAKWWSQGNSPETHSGQWQEWKNLGNCDGGDPDNKPPFANTNGPYAGKVNTDIAFSSSGSADNDGHIASYAWDFGDGNSSTQANPVHQYSREGSYAVKLVVTDNKGASASASTTANIERDGGGDDCDASQYSAGTRYESGDIVANVGRKYRCDIAGWCSSSAAWAYEPGVGAHWNSAWTDVGECDDTPKNKPPVANANGPYNAKVNENVSFSSAGSADPDGMIVSYHWDFGDGNSSSEANPVHAYARAGSYSVSLTATDDKGATSSATATVSISDDSGNESPVANANGPYSGREGDEISFSSAGSTDTDGSIVKYRWEFGDGGSSEMANPQHRYSAPGVFNASLTVTDNDGASHTDSATVTVSPKGNPGNGDKVVGYFTEWGVYDRNYHVKNIHTSGSAEKLTHIVYAFGNVVGGKCVMGDKYAAIEQQYDENGSVDGVADQWDAPLRGNFNQLLSLKKMYPHLKILWSFGGWTWSGGFGEAAANAESFANSCFDLVYDERWSGLFDGIDIDWEYPNACGQECDTSGYDSYPRLMGALRARFGDRLVTAAIGAGESKLNAADYGTASQYVDFYMLMTYDFFGAWDAKGPTAPHSPLYAYDGIPIREFNSDYAVKLLLSKGVSAEKVLLGIGFYGRGWTGVTQSEPGGSATGAAKGNGDYRILKNSCPATGLVGGTAYAKCGSDWWSYDTPATISGKMDYVKQQGMGGAFFWELGGDTDNGELIKAIKDNL</sequence>
<evidence type="ECO:0000256" key="6">
    <source>
        <dbReference type="ARBA" id="ARBA00023277"/>
    </source>
</evidence>
<evidence type="ECO:0000313" key="14">
    <source>
        <dbReference type="EMBL" id="TQV87584.1"/>
    </source>
</evidence>
<proteinExistence type="inferred from homology"/>
<dbReference type="PANTHER" id="PTHR11177">
    <property type="entry name" value="CHITINASE"/>
    <property type="match status" value="1"/>
</dbReference>
<feature type="compositionally biased region" description="Low complexity" evidence="10">
    <location>
        <begin position="319"/>
        <end position="328"/>
    </location>
</feature>
<evidence type="ECO:0000256" key="1">
    <source>
        <dbReference type="ARBA" id="ARBA00000822"/>
    </source>
</evidence>
<dbReference type="SUPFAM" id="SSF54556">
    <property type="entry name" value="Chitinase insertion domain"/>
    <property type="match status" value="1"/>
</dbReference>
<feature type="chain" id="PRO_5022084590" description="chitinase" evidence="11">
    <location>
        <begin position="24"/>
        <end position="786"/>
    </location>
</feature>
<dbReference type="GO" id="GO:0006032">
    <property type="term" value="P:chitin catabolic process"/>
    <property type="evidence" value="ECO:0007669"/>
    <property type="project" value="UniProtKB-KW"/>
</dbReference>
<comment type="catalytic activity">
    <reaction evidence="1">
        <text>Random endo-hydrolysis of N-acetyl-beta-D-glucosaminide (1-&gt;4)-beta-linkages in chitin and chitodextrins.</text>
        <dbReference type="EC" id="3.2.1.14"/>
    </reaction>
</comment>
<dbReference type="PANTHER" id="PTHR11177:SF317">
    <property type="entry name" value="CHITINASE 12-RELATED"/>
    <property type="match status" value="1"/>
</dbReference>
<dbReference type="CDD" id="cd12215">
    <property type="entry name" value="ChiC_BD"/>
    <property type="match status" value="1"/>
</dbReference>
<dbReference type="Proteomes" id="UP000315439">
    <property type="component" value="Unassembled WGS sequence"/>
</dbReference>
<reference evidence="14 15" key="1">
    <citation type="submission" date="2019-07" db="EMBL/GenBank/DDBJ databases">
        <title>Draft genome for Aliikangiella sp. M105.</title>
        <authorList>
            <person name="Wang G."/>
        </authorList>
    </citation>
    <scope>NUCLEOTIDE SEQUENCE [LARGE SCALE GENOMIC DNA]</scope>
    <source>
        <strain evidence="14 15">M105</strain>
    </source>
</reference>
<keyword evidence="15" id="KW-1185">Reference proteome</keyword>
<evidence type="ECO:0000256" key="9">
    <source>
        <dbReference type="RuleBase" id="RU000489"/>
    </source>
</evidence>
<dbReference type="InterPro" id="IPR000601">
    <property type="entry name" value="PKD_dom"/>
</dbReference>
<dbReference type="AlphaFoldDB" id="A0A545UDP6"/>
<dbReference type="Pfam" id="PF00704">
    <property type="entry name" value="Glyco_hydro_18"/>
    <property type="match status" value="1"/>
</dbReference>
<gene>
    <name evidence="14" type="ORF">FLL46_11990</name>
</gene>